<evidence type="ECO:0000256" key="10">
    <source>
        <dbReference type="ARBA" id="ARBA00022946"/>
    </source>
</evidence>
<keyword evidence="9" id="KW-0808">Transferase</keyword>
<evidence type="ECO:0000256" key="13">
    <source>
        <dbReference type="ARBA" id="ARBA00048366"/>
    </source>
</evidence>
<dbReference type="SUPFAM" id="SSF55821">
    <property type="entry name" value="YrdC/RibB"/>
    <property type="match status" value="1"/>
</dbReference>
<evidence type="ECO:0000259" key="16">
    <source>
        <dbReference type="PROSITE" id="PS51163"/>
    </source>
</evidence>
<feature type="domain" description="YrdC-like" evidence="16">
    <location>
        <begin position="41"/>
        <end position="231"/>
    </location>
</feature>
<evidence type="ECO:0000256" key="15">
    <source>
        <dbReference type="ARBA" id="ARBA00063146"/>
    </source>
</evidence>
<keyword evidence="8" id="KW-0963">Cytoplasm</keyword>
<dbReference type="RefSeq" id="XP_046596297.1">
    <property type="nucleotide sequence ID" value="XM_046740341.1"/>
</dbReference>
<proteinExistence type="inferred from homology"/>
<keyword evidence="7" id="KW-1003">Cell membrane</keyword>
<dbReference type="NCBIfam" id="TIGR00057">
    <property type="entry name" value="L-threonylcarbamoyladenylate synthase"/>
    <property type="match status" value="1"/>
</dbReference>
<dbReference type="InterPro" id="IPR006070">
    <property type="entry name" value="Sua5-like_dom"/>
</dbReference>
<keyword evidence="10" id="KW-0809">Transit peptide</keyword>
<evidence type="ECO:0000313" key="17">
    <source>
        <dbReference type="Proteomes" id="UP000829291"/>
    </source>
</evidence>
<keyword evidence="11" id="KW-0496">Mitochondrion</keyword>
<reference evidence="18" key="1">
    <citation type="submission" date="2025-08" db="UniProtKB">
        <authorList>
            <consortium name="RefSeq"/>
        </authorList>
    </citation>
    <scope>IDENTIFICATION</scope>
    <source>
        <tissue evidence="18">Thorax and Abdomen</tissue>
    </source>
</reference>
<gene>
    <name evidence="18" type="primary">LOC124292595</name>
</gene>
<accession>A0A6J0CDZ7</accession>
<evidence type="ECO:0000256" key="6">
    <source>
        <dbReference type="ARBA" id="ARBA00015492"/>
    </source>
</evidence>
<sequence length="251" mass="27489">MSSDEVRKKTMGPVKQTLRSLETQLKNLHPGISGIGFAYGSKNVAMAVRLLQDKHVIALPTDTVYGLAGLAQSNESVKKLYEIKQRDPCKPLAICVGEIVDVKYWGIVDSLPDGLLEALFPGPVTLVLKRTPKLNPLFNPNVQNVGIRIPDAKFIRDISKRLREPLALTSANESNKPSTIHPEEFSALWSHLGGVFYPDERVTGNGLARAGSTVVDLSQPGGYSIIRKGSAEFETVQVLKSFQLVDCDDKH</sequence>
<dbReference type="Proteomes" id="UP000829291">
    <property type="component" value="Chromosome 1"/>
</dbReference>
<comment type="function">
    <text evidence="14">Cytoplasmic and mitochondrial threonylcarbamoyl-AMP synthase required for the formation of a threonylcarbamoyl group on adenosine at position 37 (t(6)A37) in tRNAs that read codons beginning with adenine. Catalyzes the conversion of L-threonine, HCO(3)(-)/CO(2) and ATP to give threonylcarbamoyl-AMP (TC-AMP) as the acyladenylate intermediate, with the release of diphosphate. Participates in t(6)A37 formation in cytoplasmic and mitochondrial tRNAs. May regulate the activity of some transporters.</text>
</comment>
<protein>
    <recommendedName>
        <fullName evidence="6">Threonylcarbamoyl-AMP synthase</fullName>
        <ecNumber evidence="5">2.7.7.87</ecNumber>
    </recommendedName>
</protein>
<evidence type="ECO:0000256" key="8">
    <source>
        <dbReference type="ARBA" id="ARBA00022490"/>
    </source>
</evidence>
<evidence type="ECO:0000256" key="5">
    <source>
        <dbReference type="ARBA" id="ARBA00012584"/>
    </source>
</evidence>
<dbReference type="PANTHER" id="PTHR17490">
    <property type="entry name" value="SUA5"/>
    <property type="match status" value="1"/>
</dbReference>
<dbReference type="Gene3D" id="3.90.870.10">
    <property type="entry name" value="DHBP synthase"/>
    <property type="match status" value="1"/>
</dbReference>
<dbReference type="GO" id="GO:0005739">
    <property type="term" value="C:mitochondrion"/>
    <property type="evidence" value="ECO:0007669"/>
    <property type="project" value="UniProtKB-SubCell"/>
</dbReference>
<dbReference type="FunFam" id="3.90.870.10:FF:000007">
    <property type="entry name" value="YrdC N6-threonylcarbamoyltransferase domain containing"/>
    <property type="match status" value="1"/>
</dbReference>
<dbReference type="InterPro" id="IPR017945">
    <property type="entry name" value="DHBP_synth_RibB-like_a/b_dom"/>
</dbReference>
<dbReference type="GO" id="GO:0003725">
    <property type="term" value="F:double-stranded RNA binding"/>
    <property type="evidence" value="ECO:0007669"/>
    <property type="project" value="InterPro"/>
</dbReference>
<comment type="catalytic activity">
    <reaction evidence="13">
        <text>L-threonine + hydrogencarbonate + ATP = L-threonylcarbamoyladenylate + diphosphate + H2O</text>
        <dbReference type="Rhea" id="RHEA:36407"/>
        <dbReference type="ChEBI" id="CHEBI:15377"/>
        <dbReference type="ChEBI" id="CHEBI:17544"/>
        <dbReference type="ChEBI" id="CHEBI:30616"/>
        <dbReference type="ChEBI" id="CHEBI:33019"/>
        <dbReference type="ChEBI" id="CHEBI:57926"/>
        <dbReference type="ChEBI" id="CHEBI:73682"/>
        <dbReference type="EC" id="2.7.7.87"/>
    </reaction>
</comment>
<evidence type="ECO:0000256" key="3">
    <source>
        <dbReference type="ARBA" id="ARBA00004496"/>
    </source>
</evidence>
<dbReference type="GO" id="GO:0006450">
    <property type="term" value="P:regulation of translational fidelity"/>
    <property type="evidence" value="ECO:0007669"/>
    <property type="project" value="TreeGrafter"/>
</dbReference>
<dbReference type="AlphaFoldDB" id="A0A6J0CDZ7"/>
<dbReference type="Pfam" id="PF01300">
    <property type="entry name" value="Sua5_yciO_yrdC"/>
    <property type="match status" value="1"/>
</dbReference>
<keyword evidence="12" id="KW-0472">Membrane</keyword>
<evidence type="ECO:0000256" key="11">
    <source>
        <dbReference type="ARBA" id="ARBA00023128"/>
    </source>
</evidence>
<comment type="subunit">
    <text evidence="15">Interacts with RSC1A1.</text>
</comment>
<evidence type="ECO:0000313" key="18">
    <source>
        <dbReference type="RefSeq" id="XP_046596297.1"/>
    </source>
</evidence>
<dbReference type="GO" id="GO:0005886">
    <property type="term" value="C:plasma membrane"/>
    <property type="evidence" value="ECO:0007669"/>
    <property type="project" value="UniProtKB-SubCell"/>
</dbReference>
<evidence type="ECO:0000256" key="14">
    <source>
        <dbReference type="ARBA" id="ARBA00058524"/>
    </source>
</evidence>
<name>A0A6J0CDZ7_NEOLC</name>
<keyword evidence="17" id="KW-1185">Reference proteome</keyword>
<comment type="similarity">
    <text evidence="4">Belongs to the SUA5 family.</text>
</comment>
<evidence type="ECO:0000256" key="1">
    <source>
        <dbReference type="ARBA" id="ARBA00004173"/>
    </source>
</evidence>
<dbReference type="GO" id="GO:0061710">
    <property type="term" value="F:L-threonylcarbamoyladenylate synthase"/>
    <property type="evidence" value="ECO:0007669"/>
    <property type="project" value="UniProtKB-EC"/>
</dbReference>
<evidence type="ECO:0000256" key="12">
    <source>
        <dbReference type="ARBA" id="ARBA00023136"/>
    </source>
</evidence>
<evidence type="ECO:0000256" key="2">
    <source>
        <dbReference type="ARBA" id="ARBA00004202"/>
    </source>
</evidence>
<dbReference type="InterPro" id="IPR050156">
    <property type="entry name" value="TC-AMP_synthase_SUA5"/>
</dbReference>
<evidence type="ECO:0000256" key="4">
    <source>
        <dbReference type="ARBA" id="ARBA00007663"/>
    </source>
</evidence>
<dbReference type="PROSITE" id="PS51163">
    <property type="entry name" value="YRDC"/>
    <property type="match status" value="1"/>
</dbReference>
<dbReference type="GeneID" id="124292595"/>
<dbReference type="EC" id="2.7.7.87" evidence="5"/>
<dbReference type="GO" id="GO:0000049">
    <property type="term" value="F:tRNA binding"/>
    <property type="evidence" value="ECO:0007669"/>
    <property type="project" value="TreeGrafter"/>
</dbReference>
<comment type="subcellular location">
    <subcellularLocation>
        <location evidence="2">Cell membrane</location>
        <topology evidence="2">Peripheral membrane protein</topology>
    </subcellularLocation>
    <subcellularLocation>
        <location evidence="3">Cytoplasm</location>
    </subcellularLocation>
    <subcellularLocation>
        <location evidence="1">Mitochondrion</location>
    </subcellularLocation>
</comment>
<evidence type="ECO:0000256" key="7">
    <source>
        <dbReference type="ARBA" id="ARBA00022475"/>
    </source>
</evidence>
<organism evidence="17 18">
    <name type="scientific">Neodiprion lecontei</name>
    <name type="common">Redheaded pine sawfly</name>
    <dbReference type="NCBI Taxonomy" id="441921"/>
    <lineage>
        <taxon>Eukaryota</taxon>
        <taxon>Metazoa</taxon>
        <taxon>Ecdysozoa</taxon>
        <taxon>Arthropoda</taxon>
        <taxon>Hexapoda</taxon>
        <taxon>Insecta</taxon>
        <taxon>Pterygota</taxon>
        <taxon>Neoptera</taxon>
        <taxon>Endopterygota</taxon>
        <taxon>Hymenoptera</taxon>
        <taxon>Tenthredinoidea</taxon>
        <taxon>Diprionidae</taxon>
        <taxon>Diprioninae</taxon>
        <taxon>Neodiprion</taxon>
    </lineage>
</organism>
<evidence type="ECO:0000256" key="9">
    <source>
        <dbReference type="ARBA" id="ARBA00022679"/>
    </source>
</evidence>
<dbReference type="PANTHER" id="PTHR17490:SF10">
    <property type="entry name" value="THREONYLCARBAMOYL-AMP SYNTHASE"/>
    <property type="match status" value="1"/>
</dbReference>